<dbReference type="HOGENOM" id="CLU_2129461_0_0_5"/>
<accession>A8LIP3</accession>
<keyword evidence="3" id="KW-1185">Reference proteome</keyword>
<sequence>MRPFGVILYLPGMFVFALGRPVSYCCAMAEEIRALMSGLGQRARVVAFALVAGIARLCGKPEVDKTLRDLPAHKQRRVTVLALSGLLMTSLLAAQFGWIGMLVFFMAVVLIIN</sequence>
<evidence type="ECO:0000313" key="3">
    <source>
        <dbReference type="Proteomes" id="UP000006833"/>
    </source>
</evidence>
<feature type="transmembrane region" description="Helical" evidence="1">
    <location>
        <begin position="80"/>
        <end position="112"/>
    </location>
</feature>
<proteinExistence type="predicted"/>
<evidence type="ECO:0000313" key="2">
    <source>
        <dbReference type="EMBL" id="ABV94484.1"/>
    </source>
</evidence>
<dbReference type="Proteomes" id="UP000006833">
    <property type="component" value="Chromosome"/>
</dbReference>
<keyword evidence="1" id="KW-1133">Transmembrane helix</keyword>
<reference evidence="3" key="1">
    <citation type="journal article" date="2010" name="ISME J.">
        <title>The complete genome sequence of the algal symbiont Dinoroseobacter shibae: a hitchhiker's guide to life in the sea.</title>
        <authorList>
            <person name="Wagner-Dobler I."/>
            <person name="Ballhausen B."/>
            <person name="Berger M."/>
            <person name="Brinkhoff T."/>
            <person name="Buchholz I."/>
            <person name="Bunk B."/>
            <person name="Cypionka H."/>
            <person name="Daniel R."/>
            <person name="Drepper T."/>
            <person name="Gerdts G."/>
            <person name="Hahnke S."/>
            <person name="Han C."/>
            <person name="Jahn D."/>
            <person name="Kalhoefer D."/>
            <person name="Kiss H."/>
            <person name="Klenk H.P."/>
            <person name="Kyrpides N."/>
            <person name="Liebl W."/>
            <person name="Liesegang H."/>
            <person name="Meincke L."/>
            <person name="Pati A."/>
            <person name="Petersen J."/>
            <person name="Piekarski T."/>
            <person name="Pommerenke C."/>
            <person name="Pradella S."/>
            <person name="Pukall R."/>
            <person name="Rabus R."/>
            <person name="Stackebrandt E."/>
            <person name="Thole S."/>
            <person name="Thompson L."/>
            <person name="Tielen P."/>
            <person name="Tomasch J."/>
            <person name="von Jan M."/>
            <person name="Wanphrut N."/>
            <person name="Wichels A."/>
            <person name="Zech H."/>
            <person name="Simon M."/>
        </authorList>
    </citation>
    <scope>NUCLEOTIDE SEQUENCE [LARGE SCALE GENOMIC DNA]</scope>
    <source>
        <strain evidence="3">DSM 16493 / NCIMB 14021 / DFL 12</strain>
    </source>
</reference>
<dbReference type="KEGG" id="dsh:Dshi_2751"/>
<gene>
    <name evidence="2" type="ordered locus">Dshi_2751</name>
</gene>
<name>A8LIP3_DINSH</name>
<organism evidence="2 3">
    <name type="scientific">Dinoroseobacter shibae (strain DSM 16493 / NCIMB 14021 / DFL 12)</name>
    <dbReference type="NCBI Taxonomy" id="398580"/>
    <lineage>
        <taxon>Bacteria</taxon>
        <taxon>Pseudomonadati</taxon>
        <taxon>Pseudomonadota</taxon>
        <taxon>Alphaproteobacteria</taxon>
        <taxon>Rhodobacterales</taxon>
        <taxon>Roseobacteraceae</taxon>
        <taxon>Dinoroseobacter</taxon>
    </lineage>
</organism>
<keyword evidence="1" id="KW-0812">Transmembrane</keyword>
<keyword evidence="1" id="KW-0472">Membrane</keyword>
<evidence type="ECO:0000256" key="1">
    <source>
        <dbReference type="SAM" id="Phobius"/>
    </source>
</evidence>
<protein>
    <submittedName>
        <fullName evidence="2">Uncharacterized protein</fullName>
    </submittedName>
</protein>
<dbReference type="STRING" id="398580.Dshi_2751"/>
<dbReference type="AlphaFoldDB" id="A8LIP3"/>
<dbReference type="EMBL" id="CP000830">
    <property type="protein sequence ID" value="ABV94484.1"/>
    <property type="molecule type" value="Genomic_DNA"/>
</dbReference>